<dbReference type="SMART" id="SM00934">
    <property type="entry name" value="OMPdecase"/>
    <property type="match status" value="1"/>
</dbReference>
<dbReference type="GO" id="GO:0005829">
    <property type="term" value="C:cytosol"/>
    <property type="evidence" value="ECO:0007669"/>
    <property type="project" value="TreeGrafter"/>
</dbReference>
<dbReference type="InterPro" id="IPR047596">
    <property type="entry name" value="OMPdecase_bac"/>
</dbReference>
<feature type="binding site" evidence="9 11">
    <location>
        <position position="210"/>
    </location>
    <ligand>
        <name>substrate</name>
    </ligand>
</feature>
<evidence type="ECO:0000256" key="3">
    <source>
        <dbReference type="ARBA" id="ARBA00011738"/>
    </source>
</evidence>
<evidence type="ECO:0000256" key="12">
    <source>
        <dbReference type="RuleBase" id="RU000512"/>
    </source>
</evidence>
<dbReference type="CDD" id="cd04725">
    <property type="entry name" value="OMP_decarboxylase_like"/>
    <property type="match status" value="1"/>
</dbReference>
<dbReference type="Pfam" id="PF00215">
    <property type="entry name" value="OMPdecase"/>
    <property type="match status" value="1"/>
</dbReference>
<organism evidence="14 15">
    <name type="scientific">Thermochromatium tepidum ATCC 43061</name>
    <dbReference type="NCBI Taxonomy" id="316276"/>
    <lineage>
        <taxon>Bacteria</taxon>
        <taxon>Pseudomonadati</taxon>
        <taxon>Pseudomonadota</taxon>
        <taxon>Gammaproteobacteria</taxon>
        <taxon>Chromatiales</taxon>
        <taxon>Chromatiaceae</taxon>
        <taxon>Thermochromatium</taxon>
    </lineage>
</organism>
<feature type="binding site" evidence="9 11">
    <location>
        <position position="12"/>
    </location>
    <ligand>
        <name>substrate</name>
    </ligand>
</feature>
<comment type="function">
    <text evidence="1 9">Catalyzes the decarboxylation of orotidine 5'-monophosphate (OMP) to uridine 5'-monophosphate (UMP).</text>
</comment>
<name>A0A6I6E9I0_THETI</name>
<feature type="binding site" evidence="9 11">
    <location>
        <position position="120"/>
    </location>
    <ligand>
        <name>substrate</name>
    </ligand>
</feature>
<feature type="active site" description="For OMPdecase activity" evidence="10">
    <location>
        <position position="61"/>
    </location>
</feature>
<feature type="active site" description="For OMPdecase activity" evidence="10">
    <location>
        <position position="66"/>
    </location>
</feature>
<evidence type="ECO:0000256" key="5">
    <source>
        <dbReference type="ARBA" id="ARBA00022975"/>
    </source>
</evidence>
<evidence type="ECO:0000256" key="1">
    <source>
        <dbReference type="ARBA" id="ARBA00002356"/>
    </source>
</evidence>
<evidence type="ECO:0000256" key="11">
    <source>
        <dbReference type="PIRSR" id="PIRSR614732-2"/>
    </source>
</evidence>
<dbReference type="Gene3D" id="3.20.20.70">
    <property type="entry name" value="Aldolase class I"/>
    <property type="match status" value="1"/>
</dbReference>
<dbReference type="Proteomes" id="UP000426424">
    <property type="component" value="Chromosome"/>
</dbReference>
<dbReference type="EC" id="4.1.1.23" evidence="9"/>
<dbReference type="InterPro" id="IPR011060">
    <property type="entry name" value="RibuloseP-bd_barrel"/>
</dbReference>
<dbReference type="GO" id="GO:0006207">
    <property type="term" value="P:'de novo' pyrimidine nucleobase biosynthetic process"/>
    <property type="evidence" value="ECO:0007669"/>
    <property type="project" value="InterPro"/>
</dbReference>
<keyword evidence="4 9" id="KW-0210">Decarboxylase</keyword>
<comment type="catalytic activity">
    <reaction evidence="7 9 12">
        <text>orotidine 5'-phosphate + H(+) = UMP + CO2</text>
        <dbReference type="Rhea" id="RHEA:11596"/>
        <dbReference type="ChEBI" id="CHEBI:15378"/>
        <dbReference type="ChEBI" id="CHEBI:16526"/>
        <dbReference type="ChEBI" id="CHEBI:57538"/>
        <dbReference type="ChEBI" id="CHEBI:57865"/>
        <dbReference type="EC" id="4.1.1.23"/>
    </reaction>
</comment>
<feature type="binding site" evidence="9 11">
    <location>
        <position position="181"/>
    </location>
    <ligand>
        <name>substrate</name>
    </ligand>
</feature>
<dbReference type="PROSITE" id="PS00156">
    <property type="entry name" value="OMPDECASE"/>
    <property type="match status" value="1"/>
</dbReference>
<dbReference type="SUPFAM" id="SSF51366">
    <property type="entry name" value="Ribulose-phoshate binding barrel"/>
    <property type="match status" value="1"/>
</dbReference>
<feature type="binding site" evidence="9">
    <location>
        <begin position="61"/>
        <end position="70"/>
    </location>
    <ligand>
        <name>substrate</name>
    </ligand>
</feature>
<dbReference type="InterPro" id="IPR001754">
    <property type="entry name" value="OMPdeCOase_dom"/>
</dbReference>
<comment type="pathway">
    <text evidence="2 9 12">Pyrimidine metabolism; UMP biosynthesis via de novo pathway; UMP from orotate: step 2/2.</text>
</comment>
<feature type="active site" description="For OMPdecase activity" evidence="10">
    <location>
        <position position="63"/>
    </location>
</feature>
<gene>
    <name evidence="9 14" type="primary">pyrF</name>
    <name evidence="14" type="ORF">E6P07_00480</name>
</gene>
<dbReference type="NCBIfam" id="TIGR01740">
    <property type="entry name" value="pyrF"/>
    <property type="match status" value="1"/>
</dbReference>
<dbReference type="UniPathway" id="UPA00070">
    <property type="reaction ID" value="UER00120"/>
</dbReference>
<dbReference type="NCBIfam" id="NF001273">
    <property type="entry name" value="PRK00230.1"/>
    <property type="match status" value="1"/>
</dbReference>
<evidence type="ECO:0000259" key="13">
    <source>
        <dbReference type="SMART" id="SM00934"/>
    </source>
</evidence>
<comment type="similarity">
    <text evidence="8 9">Belongs to the OMP decarboxylase family. Type 1 subfamily.</text>
</comment>
<keyword evidence="5 9" id="KW-0665">Pyrimidine biosynthesis</keyword>
<feature type="binding site" evidence="9 11">
    <location>
        <position position="211"/>
    </location>
    <ligand>
        <name>substrate</name>
    </ligand>
</feature>
<keyword evidence="6 9" id="KW-0456">Lyase</keyword>
<dbReference type="AlphaFoldDB" id="A0A6I6E9I0"/>
<reference evidence="14 15" key="1">
    <citation type="submission" date="2019-12" db="EMBL/GenBank/DDBJ databases">
        <title>The complete genome of the thermophilic, anoxygenic phototrophic gammaproteobacterium Thermochromatium tepidum.</title>
        <authorList>
            <person name="Sattley W.M."/>
            <person name="Swingley W.D."/>
            <person name="Burchell B.M."/>
            <person name="Gurbani S.A."/>
            <person name="Kujawa C.M."/>
            <person name="Nuccio D.A."/>
            <person name="Schladweiler J."/>
            <person name="Shaffer K.N."/>
            <person name="Stokes L.M."/>
            <person name="Touchman J.W."/>
            <person name="Blankenship R.E."/>
            <person name="Madigan M.T."/>
        </authorList>
    </citation>
    <scope>NUCLEOTIDE SEQUENCE [LARGE SCALE GENOMIC DNA]</scope>
    <source>
        <strain evidence="14 15">ATCC 43061</strain>
    </source>
</reference>
<evidence type="ECO:0000256" key="4">
    <source>
        <dbReference type="ARBA" id="ARBA00022793"/>
    </source>
</evidence>
<feature type="binding site" evidence="9 11">
    <location>
        <position position="34"/>
    </location>
    <ligand>
        <name>substrate</name>
    </ligand>
</feature>
<dbReference type="PANTHER" id="PTHR32119:SF2">
    <property type="entry name" value="OROTIDINE 5'-PHOSPHATE DECARBOXYLASE"/>
    <property type="match status" value="1"/>
</dbReference>
<evidence type="ECO:0000256" key="2">
    <source>
        <dbReference type="ARBA" id="ARBA00004861"/>
    </source>
</evidence>
<dbReference type="RefSeq" id="WP_153973799.1">
    <property type="nucleotide sequence ID" value="NZ_CP039268.1"/>
</dbReference>
<dbReference type="HAMAP" id="MF_01200_B">
    <property type="entry name" value="OMPdecase_type1_B"/>
    <property type="match status" value="1"/>
</dbReference>
<dbReference type="OrthoDB" id="9806203at2"/>
<evidence type="ECO:0000256" key="10">
    <source>
        <dbReference type="PIRSR" id="PIRSR614732-1"/>
    </source>
</evidence>
<evidence type="ECO:0000256" key="7">
    <source>
        <dbReference type="ARBA" id="ARBA00049157"/>
    </source>
</evidence>
<dbReference type="GO" id="GO:0044205">
    <property type="term" value="P:'de novo' UMP biosynthetic process"/>
    <property type="evidence" value="ECO:0007669"/>
    <property type="project" value="UniProtKB-UniRule"/>
</dbReference>
<protein>
    <recommendedName>
        <fullName evidence="9">Orotidine 5'-phosphate decarboxylase</fullName>
        <ecNumber evidence="9">4.1.1.23</ecNumber>
    </recommendedName>
    <alternativeName>
        <fullName evidence="9">OMP decarboxylase</fullName>
        <shortName evidence="9">OMPDCase</shortName>
        <shortName evidence="9">OMPdecase</shortName>
    </alternativeName>
</protein>
<keyword evidence="15" id="KW-1185">Reference proteome</keyword>
<evidence type="ECO:0000256" key="6">
    <source>
        <dbReference type="ARBA" id="ARBA00023239"/>
    </source>
</evidence>
<accession>A0A6I6E9I0</accession>
<dbReference type="EMBL" id="CP039268">
    <property type="protein sequence ID" value="QGU31599.1"/>
    <property type="molecule type" value="Genomic_DNA"/>
</dbReference>
<proteinExistence type="inferred from homology"/>
<sequence length="236" mass="25258">MTQVKPLIVALDFAAEAPALALVERLDPVRCRLKVGKELFTRLGPAFVERLQRLGFEIFLDLKFHDIPNTVAAACAAAADLGVWMVNVHVVGGRTMLEAARERLSRYERPPLLIGVTVLTSLDRADLAAIGCPGEPRERVLSLAHLAHEAGLDGVVCSPLETAQVRAAFGPAFRLITPGVRPEGSVSGDQKRVMTPAAALAAGADYLVIGRPITQAPDPLSVIEAIDRSCMNVLEN</sequence>
<dbReference type="FunFam" id="3.20.20.70:FF:000015">
    <property type="entry name" value="Orotidine 5'-phosphate decarboxylase"/>
    <property type="match status" value="1"/>
</dbReference>
<feature type="active site" description="Proton donor" evidence="9">
    <location>
        <position position="63"/>
    </location>
</feature>
<dbReference type="InterPro" id="IPR013785">
    <property type="entry name" value="Aldolase_TIM"/>
</dbReference>
<dbReference type="PANTHER" id="PTHR32119">
    <property type="entry name" value="OROTIDINE 5'-PHOSPHATE DECARBOXYLASE"/>
    <property type="match status" value="1"/>
</dbReference>
<evidence type="ECO:0000313" key="14">
    <source>
        <dbReference type="EMBL" id="QGU31599.1"/>
    </source>
</evidence>
<dbReference type="GO" id="GO:0004590">
    <property type="term" value="F:orotidine-5'-phosphate decarboxylase activity"/>
    <property type="evidence" value="ECO:0007669"/>
    <property type="project" value="UniProtKB-UniRule"/>
</dbReference>
<dbReference type="InterPro" id="IPR018089">
    <property type="entry name" value="OMPdecase_AS"/>
</dbReference>
<feature type="domain" description="Orotidine 5'-phosphate decarboxylase" evidence="13">
    <location>
        <begin position="6"/>
        <end position="226"/>
    </location>
</feature>
<evidence type="ECO:0000256" key="8">
    <source>
        <dbReference type="ARBA" id="ARBA00061012"/>
    </source>
</evidence>
<dbReference type="KEGG" id="ttp:E6P07_00480"/>
<evidence type="ECO:0000313" key="15">
    <source>
        <dbReference type="Proteomes" id="UP000426424"/>
    </source>
</evidence>
<dbReference type="InterPro" id="IPR014732">
    <property type="entry name" value="OMPdecase"/>
</dbReference>
<comment type="subunit">
    <text evidence="3 9">Homodimer.</text>
</comment>
<evidence type="ECO:0000256" key="9">
    <source>
        <dbReference type="HAMAP-Rule" id="MF_01200"/>
    </source>
</evidence>
<feature type="binding site" evidence="9 11">
    <location>
        <position position="190"/>
    </location>
    <ligand>
        <name>substrate</name>
    </ligand>
</feature>